<proteinExistence type="predicted"/>
<keyword evidence="2" id="KW-1185">Reference proteome</keyword>
<dbReference type="RefSeq" id="WP_091706159.1">
    <property type="nucleotide sequence ID" value="NZ_BMYN01000024.1"/>
</dbReference>
<reference evidence="1 2" key="1">
    <citation type="submission" date="2016-10" db="EMBL/GenBank/DDBJ databases">
        <authorList>
            <person name="de Groot N.N."/>
        </authorList>
    </citation>
    <scope>NUCLEOTIDE SEQUENCE [LARGE SCALE GENOMIC DNA]</scope>
    <source>
        <strain evidence="1 2">IBRC-M 10445</strain>
    </source>
</reference>
<accession>A0A1I3XFY0</accession>
<evidence type="ECO:0008006" key="3">
    <source>
        <dbReference type="Google" id="ProtNLM"/>
    </source>
</evidence>
<organism evidence="1 2">
    <name type="scientific">Marinobacter persicus</name>
    <dbReference type="NCBI Taxonomy" id="930118"/>
    <lineage>
        <taxon>Bacteria</taxon>
        <taxon>Pseudomonadati</taxon>
        <taxon>Pseudomonadota</taxon>
        <taxon>Gammaproteobacteria</taxon>
        <taxon>Pseudomonadales</taxon>
        <taxon>Marinobacteraceae</taxon>
        <taxon>Marinobacter</taxon>
    </lineage>
</organism>
<dbReference type="EMBL" id="FOSC01000011">
    <property type="protein sequence ID" value="SFK17966.1"/>
    <property type="molecule type" value="Genomic_DNA"/>
</dbReference>
<dbReference type="OrthoDB" id="6193567at2"/>
<evidence type="ECO:0000313" key="2">
    <source>
        <dbReference type="Proteomes" id="UP000199445"/>
    </source>
</evidence>
<protein>
    <recommendedName>
        <fullName evidence="3">SPOR domain-containing protein</fullName>
    </recommendedName>
</protein>
<dbReference type="Proteomes" id="UP000199445">
    <property type="component" value="Unassembled WGS sequence"/>
</dbReference>
<dbReference type="AlphaFoldDB" id="A0A1I3XFY0"/>
<evidence type="ECO:0000313" key="1">
    <source>
        <dbReference type="EMBL" id="SFK17966.1"/>
    </source>
</evidence>
<name>A0A1I3XFY0_9GAMM</name>
<sequence>MKWLAMLLVIANAVLWYLSGPAPAPDPSLPQGQLPRVASLKPSVAIAGSRACLQVGWFKSRELAVSEGEQRGLPYRVESIERAVEPLNWVLIPSQPEKQALAQLAALRERGEEAWMVTEGPNRNAISLGLFESEQAASTVVEQKKRENLNVVLAKFPRNRIGYALVFEVEPTAKSPGLQAVEAEFGKKFEFVERVACKGVASPDKNP</sequence>
<gene>
    <name evidence="1" type="ORF">SAMN05216429_111166</name>
</gene>